<organism evidence="2 3">
    <name type="scientific">Pseudonocardia kongjuensis</name>
    <dbReference type="NCBI Taxonomy" id="102227"/>
    <lineage>
        <taxon>Bacteria</taxon>
        <taxon>Bacillati</taxon>
        <taxon>Actinomycetota</taxon>
        <taxon>Actinomycetes</taxon>
        <taxon>Pseudonocardiales</taxon>
        <taxon>Pseudonocardiaceae</taxon>
        <taxon>Pseudonocardia</taxon>
    </lineage>
</organism>
<accession>A0ABP4IXQ2</accession>
<dbReference type="RefSeq" id="WP_344029277.1">
    <property type="nucleotide sequence ID" value="NZ_BAAAJK010000053.1"/>
</dbReference>
<sequence>MNSTTIEWTDRTWNPVTGCTKVSPGCDHCYADSIATRFAGTKAFPHGFEVTLRPDRLAAPLQWSKPSRVFVNSMSDLFHDDVPDEFIARVWAVMAASPRHTFQVLTKRHGRMRSLLSSAAFRVSVGAAIGDLELPGPGRFRQITPEQATTATTVWPLPNVWLGVSVEDQKRAELRVPALLEAPAAVRFLSCEPLLGPVDLLGPWHPLKGRSKPTYWLTPQPVWGDPVPVDGTDLTLAPLEQLPAIDWVIAGGESGPKARPMHPAWPRALRDQCAAAGVPFFFKQWGRWSIYPATRPDGLMDLRGRITVADDGTVYQPGDLAWPDGPRAGEAVRAGHDRAQLTAMYPRRDQHTRELDERTHDAFPDAPSSTPRSAPGAADV</sequence>
<evidence type="ECO:0000313" key="3">
    <source>
        <dbReference type="Proteomes" id="UP001501414"/>
    </source>
</evidence>
<proteinExistence type="predicted"/>
<feature type="region of interest" description="Disordered" evidence="1">
    <location>
        <begin position="343"/>
        <end position="380"/>
    </location>
</feature>
<name>A0ABP4IXQ2_9PSEU</name>
<evidence type="ECO:0000313" key="2">
    <source>
        <dbReference type="EMBL" id="GAA1401811.1"/>
    </source>
</evidence>
<dbReference type="EMBL" id="BAAAJK010000053">
    <property type="protein sequence ID" value="GAA1401811.1"/>
    <property type="molecule type" value="Genomic_DNA"/>
</dbReference>
<keyword evidence="3" id="KW-1185">Reference proteome</keyword>
<comment type="caution">
    <text evidence="2">The sequence shown here is derived from an EMBL/GenBank/DDBJ whole genome shotgun (WGS) entry which is preliminary data.</text>
</comment>
<protein>
    <submittedName>
        <fullName evidence="2">Phage Gp37/Gp68 family protein</fullName>
    </submittedName>
</protein>
<dbReference type="Pfam" id="PF07505">
    <property type="entry name" value="DUF5131"/>
    <property type="match status" value="1"/>
</dbReference>
<evidence type="ECO:0000256" key="1">
    <source>
        <dbReference type="SAM" id="MobiDB-lite"/>
    </source>
</evidence>
<dbReference type="Proteomes" id="UP001501414">
    <property type="component" value="Unassembled WGS sequence"/>
</dbReference>
<dbReference type="InterPro" id="IPR011101">
    <property type="entry name" value="DUF5131"/>
</dbReference>
<gene>
    <name evidence="2" type="ORF">GCM10009613_60760</name>
</gene>
<reference evidence="3" key="1">
    <citation type="journal article" date="2019" name="Int. J. Syst. Evol. Microbiol.">
        <title>The Global Catalogue of Microorganisms (GCM) 10K type strain sequencing project: providing services to taxonomists for standard genome sequencing and annotation.</title>
        <authorList>
            <consortium name="The Broad Institute Genomics Platform"/>
            <consortium name="The Broad Institute Genome Sequencing Center for Infectious Disease"/>
            <person name="Wu L."/>
            <person name="Ma J."/>
        </authorList>
    </citation>
    <scope>NUCLEOTIDE SEQUENCE [LARGE SCALE GENOMIC DNA]</scope>
    <source>
        <strain evidence="3">JCM 11896</strain>
    </source>
</reference>
<feature type="compositionally biased region" description="Basic and acidic residues" evidence="1">
    <location>
        <begin position="346"/>
        <end position="363"/>
    </location>
</feature>